<proteinExistence type="predicted"/>
<accession>A0A0F9FGS9</accession>
<dbReference type="EMBL" id="LAZR01021395">
    <property type="protein sequence ID" value="KKL85478.1"/>
    <property type="molecule type" value="Genomic_DNA"/>
</dbReference>
<comment type="caution">
    <text evidence="1">The sequence shown here is derived from an EMBL/GenBank/DDBJ whole genome shotgun (WGS) entry which is preliminary data.</text>
</comment>
<protein>
    <submittedName>
        <fullName evidence="1">Uncharacterized protein</fullName>
    </submittedName>
</protein>
<sequence length="152" mass="17489">MLTCSCGRSYSLAQFKRLKLVGHQNDPPVVLEMRNCVCGSTRTLYVDDQGSYSDTHPEEFELLGDLDPWVDSDGPRREAKTDQEEWALEGVMTLYMLDQDGSHDDGAGPSRWDRDRVRYFAAWAARGFSDKQWKQLIVILEKYHRQIGKCPK</sequence>
<organism evidence="1">
    <name type="scientific">marine sediment metagenome</name>
    <dbReference type="NCBI Taxonomy" id="412755"/>
    <lineage>
        <taxon>unclassified sequences</taxon>
        <taxon>metagenomes</taxon>
        <taxon>ecological metagenomes</taxon>
    </lineage>
</organism>
<reference evidence="1" key="1">
    <citation type="journal article" date="2015" name="Nature">
        <title>Complex archaea that bridge the gap between prokaryotes and eukaryotes.</title>
        <authorList>
            <person name="Spang A."/>
            <person name="Saw J.H."/>
            <person name="Jorgensen S.L."/>
            <person name="Zaremba-Niedzwiedzka K."/>
            <person name="Martijn J."/>
            <person name="Lind A.E."/>
            <person name="van Eijk R."/>
            <person name="Schleper C."/>
            <person name="Guy L."/>
            <person name="Ettema T.J."/>
        </authorList>
    </citation>
    <scope>NUCLEOTIDE SEQUENCE</scope>
</reference>
<dbReference type="AlphaFoldDB" id="A0A0F9FGS9"/>
<evidence type="ECO:0000313" key="1">
    <source>
        <dbReference type="EMBL" id="KKL85478.1"/>
    </source>
</evidence>
<gene>
    <name evidence="1" type="ORF">LCGC14_1954340</name>
</gene>
<name>A0A0F9FGS9_9ZZZZ</name>